<dbReference type="SUPFAM" id="SSF49303">
    <property type="entry name" value="beta-Galactosidase/glucuronidase domain"/>
    <property type="match status" value="1"/>
</dbReference>
<dbReference type="RefSeq" id="WP_119635093.1">
    <property type="nucleotide sequence ID" value="NZ_CP118163.1"/>
</dbReference>
<feature type="domain" description="Glycoside hydrolase family 2 immunoglobulin-like beta-sandwich" evidence="7">
    <location>
        <begin position="183"/>
        <end position="278"/>
    </location>
</feature>
<dbReference type="AlphaFoldDB" id="A0A418JLL6"/>
<evidence type="ECO:0000313" key="11">
    <source>
        <dbReference type="Proteomes" id="UP000285625"/>
    </source>
</evidence>
<dbReference type="InterPro" id="IPR023232">
    <property type="entry name" value="Glyco_hydro_2_AS"/>
</dbReference>
<dbReference type="Gene3D" id="2.60.40.10">
    <property type="entry name" value="Immunoglobulins"/>
    <property type="match status" value="1"/>
</dbReference>
<evidence type="ECO:0000256" key="3">
    <source>
        <dbReference type="ARBA" id="ARBA00016205"/>
    </source>
</evidence>
<dbReference type="GO" id="GO:0019391">
    <property type="term" value="P:glucuronoside catabolic process"/>
    <property type="evidence" value="ECO:0007669"/>
    <property type="project" value="TreeGrafter"/>
</dbReference>
<dbReference type="InterPro" id="IPR023230">
    <property type="entry name" value="Glyco_hydro_2_CS"/>
</dbReference>
<dbReference type="Gene3D" id="2.60.120.260">
    <property type="entry name" value="Galactose-binding domain-like"/>
    <property type="match status" value="1"/>
</dbReference>
<dbReference type="InterPro" id="IPR017853">
    <property type="entry name" value="GH"/>
</dbReference>
<dbReference type="Pfam" id="PF02836">
    <property type="entry name" value="Glyco_hydro_2_C"/>
    <property type="match status" value="1"/>
</dbReference>
<organism evidence="10 11">
    <name type="scientific">Staphylococcus hyicus</name>
    <dbReference type="NCBI Taxonomy" id="1284"/>
    <lineage>
        <taxon>Bacteria</taxon>
        <taxon>Bacillati</taxon>
        <taxon>Bacillota</taxon>
        <taxon>Bacilli</taxon>
        <taxon>Bacillales</taxon>
        <taxon>Staphylococcaceae</taxon>
        <taxon>Staphylococcus</taxon>
    </lineage>
</organism>
<evidence type="ECO:0000313" key="10">
    <source>
        <dbReference type="EMBL" id="RIO47300.1"/>
    </source>
</evidence>
<sequence>MLYPIITETRHVIDLSGIWKFKLATHDSAIDVTEALDTDQVMSVPGSYNDQGVVQEIRQHVGDVWYERTFTISKHLKDERIVLRFGSATHHAEVYVDGKKVVEHIGGFLPFEADISTQATVGTHRLTVKVNNILTHATLPVGNYSEEIQSDGTLKKINTPNFDFFNYAGLHRPVKIYSTPKQYIKDIVIVPEVIDETEAAVHYEVELGNAYSDIDNVRVTILDASERTCVEHSTLSGTVTLKDVHLWQPLNAYLYQLKVELFHNGELLDVYYERFGVRSVEVTHGQFLINNQPFYFKGFGKHEDTYYHGRGLNEAANVMDIELMKWIGANSFRTSHYPYSEEMMRLADEQGIVVIDETPAVGLHLNFFAALGDVSDPVDTWKEIKTQTAHEAVIRDLIQRDKNHACVVMWSIANEPESNAKGAKAYFEPLVQLARECDPQKRPVTIVTILMAQPHNCEVQDLVDVLCLNRYYGWYTQTGDLEAAKVALRQELEAWAKRQPGKPMMFTEYGADTLAGFHAIDDQLFTEEYQVKYYEANHEVIDTFDCFIGEQVWNFADFETSNGIIRVKGNKKGIFTRERAPKAIAHYFRNRWHAIPDFNYK</sequence>
<feature type="domain" description="Glycoside hydrolase family 2 catalytic" evidence="8">
    <location>
        <begin position="280"/>
        <end position="595"/>
    </location>
</feature>
<dbReference type="PROSITE" id="PS00608">
    <property type="entry name" value="GLYCOSYL_HYDROL_F2_2"/>
    <property type="match status" value="1"/>
</dbReference>
<dbReference type="InterPro" id="IPR006104">
    <property type="entry name" value="Glyco_hydro_2_N"/>
</dbReference>
<dbReference type="Gene3D" id="3.20.20.80">
    <property type="entry name" value="Glycosidases"/>
    <property type="match status" value="1"/>
</dbReference>
<evidence type="ECO:0000256" key="2">
    <source>
        <dbReference type="ARBA" id="ARBA00012761"/>
    </source>
</evidence>
<dbReference type="InterPro" id="IPR013783">
    <property type="entry name" value="Ig-like_fold"/>
</dbReference>
<evidence type="ECO:0000256" key="4">
    <source>
        <dbReference type="ARBA" id="ARBA00022801"/>
    </source>
</evidence>
<comment type="caution">
    <text evidence="10">The sequence shown here is derived from an EMBL/GenBank/DDBJ whole genome shotgun (WGS) entry which is preliminary data.</text>
</comment>
<dbReference type="InterPro" id="IPR006101">
    <property type="entry name" value="Glyco_hydro_2"/>
</dbReference>
<keyword evidence="5 6" id="KW-0326">Glycosidase</keyword>
<protein>
    <recommendedName>
        <fullName evidence="3">Beta-glucuronidase</fullName>
        <ecNumber evidence="2">3.2.1.31</ecNumber>
    </recommendedName>
</protein>
<evidence type="ECO:0000259" key="9">
    <source>
        <dbReference type="Pfam" id="PF02837"/>
    </source>
</evidence>
<dbReference type="GO" id="GO:0030246">
    <property type="term" value="F:carbohydrate binding"/>
    <property type="evidence" value="ECO:0007669"/>
    <property type="project" value="TreeGrafter"/>
</dbReference>
<dbReference type="EC" id="3.2.1.31" evidence="2"/>
<dbReference type="FunFam" id="3.20.20.80:FF:000080">
    <property type="entry name" value="Beta-glucuronidase UidA"/>
    <property type="match status" value="1"/>
</dbReference>
<dbReference type="SUPFAM" id="SSF51445">
    <property type="entry name" value="(Trans)glycosidases"/>
    <property type="match status" value="1"/>
</dbReference>
<accession>A0A418JLL6</accession>
<dbReference type="EMBL" id="QXVO01000004">
    <property type="protein sequence ID" value="RIO47300.1"/>
    <property type="molecule type" value="Genomic_DNA"/>
</dbReference>
<evidence type="ECO:0000259" key="7">
    <source>
        <dbReference type="Pfam" id="PF00703"/>
    </source>
</evidence>
<dbReference type="Pfam" id="PF02837">
    <property type="entry name" value="Glyco_hydro_2_N"/>
    <property type="match status" value="1"/>
</dbReference>
<dbReference type="InterPro" id="IPR006103">
    <property type="entry name" value="Glyco_hydro_2_cat"/>
</dbReference>
<dbReference type="NCBIfam" id="NF007538">
    <property type="entry name" value="PRK10150.1"/>
    <property type="match status" value="1"/>
</dbReference>
<evidence type="ECO:0000256" key="1">
    <source>
        <dbReference type="ARBA" id="ARBA00007401"/>
    </source>
</evidence>
<evidence type="ECO:0000259" key="8">
    <source>
        <dbReference type="Pfam" id="PF02836"/>
    </source>
</evidence>
<keyword evidence="4 6" id="KW-0378">Hydrolase</keyword>
<dbReference type="GO" id="GO:0005975">
    <property type="term" value="P:carbohydrate metabolic process"/>
    <property type="evidence" value="ECO:0007669"/>
    <property type="project" value="InterPro"/>
</dbReference>
<dbReference type="InterPro" id="IPR036156">
    <property type="entry name" value="Beta-gal/glucu_dom_sf"/>
</dbReference>
<dbReference type="InterPro" id="IPR008979">
    <property type="entry name" value="Galactose-bd-like_sf"/>
</dbReference>
<dbReference type="STRING" id="1284.SHYC_01035"/>
<dbReference type="PANTHER" id="PTHR10066">
    <property type="entry name" value="BETA-GLUCURONIDASE"/>
    <property type="match status" value="1"/>
</dbReference>
<comment type="similarity">
    <text evidence="1 6">Belongs to the glycosyl hydrolase 2 family.</text>
</comment>
<evidence type="ECO:0000256" key="6">
    <source>
        <dbReference type="RuleBase" id="RU361154"/>
    </source>
</evidence>
<gene>
    <name evidence="10" type="ORF">BUZ57_02105</name>
</gene>
<reference evidence="10 11" key="1">
    <citation type="journal article" date="2016" name="Front. Microbiol.">
        <title>Comprehensive Phylogenetic Analysis of Bovine Non-aureus Staphylococci Species Based on Whole-Genome Sequencing.</title>
        <authorList>
            <person name="Naushad S."/>
            <person name="Barkema H.W."/>
            <person name="Luby C."/>
            <person name="Condas L.A."/>
            <person name="Nobrega D.B."/>
            <person name="Carson D.A."/>
            <person name="De Buck J."/>
        </authorList>
    </citation>
    <scope>NUCLEOTIDE SEQUENCE [LARGE SCALE GENOMIC DNA]</scope>
    <source>
        <strain evidence="10 11">SNUC 5959</strain>
    </source>
</reference>
<dbReference type="Pfam" id="PF00703">
    <property type="entry name" value="Glyco_hydro_2"/>
    <property type="match status" value="1"/>
</dbReference>
<dbReference type="PROSITE" id="PS00719">
    <property type="entry name" value="GLYCOSYL_HYDROL_F2_1"/>
    <property type="match status" value="1"/>
</dbReference>
<dbReference type="Proteomes" id="UP000285625">
    <property type="component" value="Unassembled WGS sequence"/>
</dbReference>
<proteinExistence type="inferred from homology"/>
<dbReference type="PRINTS" id="PR00132">
    <property type="entry name" value="GLHYDRLASE2"/>
</dbReference>
<name>A0A418JLL6_STAHY</name>
<feature type="domain" description="Glycosyl hydrolases family 2 sugar binding" evidence="9">
    <location>
        <begin position="14"/>
        <end position="180"/>
    </location>
</feature>
<dbReference type="GO" id="GO:0004566">
    <property type="term" value="F:beta-glucuronidase activity"/>
    <property type="evidence" value="ECO:0007669"/>
    <property type="project" value="UniProtKB-EC"/>
</dbReference>
<dbReference type="SUPFAM" id="SSF49785">
    <property type="entry name" value="Galactose-binding domain-like"/>
    <property type="match status" value="1"/>
</dbReference>
<evidence type="ECO:0000256" key="5">
    <source>
        <dbReference type="ARBA" id="ARBA00023295"/>
    </source>
</evidence>
<dbReference type="PANTHER" id="PTHR10066:SF67">
    <property type="entry name" value="BETA-GLUCURONIDASE"/>
    <property type="match status" value="1"/>
</dbReference>
<dbReference type="InterPro" id="IPR006102">
    <property type="entry name" value="Ig-like_GH2"/>
</dbReference>